<dbReference type="EMBL" id="VIGB01000003">
    <property type="protein sequence ID" value="TQF04406.1"/>
    <property type="molecule type" value="Genomic_DNA"/>
</dbReference>
<dbReference type="RefSeq" id="WP_141634980.1">
    <property type="nucleotide sequence ID" value="NZ_VIGB01000003.1"/>
</dbReference>
<gene>
    <name evidence="1" type="ORF">E6W39_22000</name>
</gene>
<dbReference type="OrthoDB" id="4210831at2"/>
<accession>A0A540W5W9</accession>
<name>A0A540W5W9_9ACTN</name>
<dbReference type="Proteomes" id="UP000319103">
    <property type="component" value="Unassembled WGS sequence"/>
</dbReference>
<evidence type="ECO:0000313" key="2">
    <source>
        <dbReference type="Proteomes" id="UP000319103"/>
    </source>
</evidence>
<evidence type="ECO:0000313" key="1">
    <source>
        <dbReference type="EMBL" id="TQF04406.1"/>
    </source>
</evidence>
<proteinExistence type="predicted"/>
<sequence>MTVPGVLLALLVGWYVWPEPDKPTMPVEQAHHQIETELTDLAEAFHPGLQWAEASYYTEPELTGFCGTSGCKKTGRAVMIADQAARVRIASERDHEALDIVRALWSAKGYAVQTEGWSVKVDGSGFTLRFIVDGEGCADVEATISDVTDTSDNNMEGGFAQGPQNYAASCAIFDDPYWSH</sequence>
<keyword evidence="2" id="KW-1185">Reference proteome</keyword>
<organism evidence="1 2">
    <name type="scientific">Kitasatospora acidiphila</name>
    <dbReference type="NCBI Taxonomy" id="2567942"/>
    <lineage>
        <taxon>Bacteria</taxon>
        <taxon>Bacillati</taxon>
        <taxon>Actinomycetota</taxon>
        <taxon>Actinomycetes</taxon>
        <taxon>Kitasatosporales</taxon>
        <taxon>Streptomycetaceae</taxon>
        <taxon>Kitasatospora</taxon>
    </lineage>
</organism>
<reference evidence="1 2" key="1">
    <citation type="submission" date="2019-06" db="EMBL/GenBank/DDBJ databases">
        <title>Description of Kitasatospora acidophila sp. nov. isolated from pine grove soil, and reclassification of Streptomyces novaecaesareae to Kitasatospora novaeceasareae comb. nov.</title>
        <authorList>
            <person name="Kim M.J."/>
        </authorList>
    </citation>
    <scope>NUCLEOTIDE SEQUENCE [LARGE SCALE GENOMIC DNA]</scope>
    <source>
        <strain evidence="1 2">MMS16-CNU292</strain>
    </source>
</reference>
<dbReference type="AlphaFoldDB" id="A0A540W5W9"/>
<protein>
    <submittedName>
        <fullName evidence="1">Uncharacterized protein</fullName>
    </submittedName>
</protein>
<comment type="caution">
    <text evidence="1">The sequence shown here is derived from an EMBL/GenBank/DDBJ whole genome shotgun (WGS) entry which is preliminary data.</text>
</comment>